<accession>A0A0L7LBK4</accession>
<name>A0A0L7LBK4_OPEBR</name>
<dbReference type="Proteomes" id="UP000037510">
    <property type="component" value="Unassembled WGS sequence"/>
</dbReference>
<comment type="caution">
    <text evidence="2">The sequence shown here is derived from an EMBL/GenBank/DDBJ whole genome shotgun (WGS) entry which is preliminary data.</text>
</comment>
<proteinExistence type="predicted"/>
<organism evidence="2 3">
    <name type="scientific">Operophtera brumata</name>
    <name type="common">Winter moth</name>
    <name type="synonym">Phalaena brumata</name>
    <dbReference type="NCBI Taxonomy" id="104452"/>
    <lineage>
        <taxon>Eukaryota</taxon>
        <taxon>Metazoa</taxon>
        <taxon>Ecdysozoa</taxon>
        <taxon>Arthropoda</taxon>
        <taxon>Hexapoda</taxon>
        <taxon>Insecta</taxon>
        <taxon>Pterygota</taxon>
        <taxon>Neoptera</taxon>
        <taxon>Endopterygota</taxon>
        <taxon>Lepidoptera</taxon>
        <taxon>Glossata</taxon>
        <taxon>Ditrysia</taxon>
        <taxon>Geometroidea</taxon>
        <taxon>Geometridae</taxon>
        <taxon>Larentiinae</taxon>
        <taxon>Operophtera</taxon>
    </lineage>
</organism>
<gene>
    <name evidence="2" type="ORF">OBRU01_11801</name>
</gene>
<evidence type="ECO:0000256" key="1">
    <source>
        <dbReference type="SAM" id="MobiDB-lite"/>
    </source>
</evidence>
<feature type="region of interest" description="Disordered" evidence="1">
    <location>
        <begin position="114"/>
        <end position="143"/>
    </location>
</feature>
<evidence type="ECO:0000313" key="2">
    <source>
        <dbReference type="EMBL" id="KOB72779.1"/>
    </source>
</evidence>
<reference evidence="2 3" key="1">
    <citation type="journal article" date="2015" name="Genome Biol. Evol.">
        <title>The genome of winter moth (Operophtera brumata) provides a genomic perspective on sexual dimorphism and phenology.</title>
        <authorList>
            <person name="Derks M.F."/>
            <person name="Smit S."/>
            <person name="Salis L."/>
            <person name="Schijlen E."/>
            <person name="Bossers A."/>
            <person name="Mateman C."/>
            <person name="Pijl A.S."/>
            <person name="de Ridder D."/>
            <person name="Groenen M.A."/>
            <person name="Visser M.E."/>
            <person name="Megens H.J."/>
        </authorList>
    </citation>
    <scope>NUCLEOTIDE SEQUENCE [LARGE SCALE GENOMIC DNA]</scope>
    <source>
        <strain evidence="2">WM2013NL</strain>
        <tissue evidence="2">Head and thorax</tissue>
    </source>
</reference>
<protein>
    <submittedName>
        <fullName evidence="2">Uncharacterized protein</fullName>
    </submittedName>
</protein>
<evidence type="ECO:0000313" key="3">
    <source>
        <dbReference type="Proteomes" id="UP000037510"/>
    </source>
</evidence>
<dbReference type="AlphaFoldDB" id="A0A0L7LBK4"/>
<sequence>MFTDCSVTQCSHNSNEILEEFNKAYERWPFLQSVRLRLGFTHSGFMNVKKAVLRNDCKATPHRPFRFAHGGHNVLSCSLDNNTIQNRQLPDRLTAVLLAAIPGPQQLTWLRGRGVDPVPAREPQATTGHEQGREGTEANGDDA</sequence>
<dbReference type="EMBL" id="JTDY01001826">
    <property type="protein sequence ID" value="KOB72779.1"/>
    <property type="molecule type" value="Genomic_DNA"/>
</dbReference>
<keyword evidence="3" id="KW-1185">Reference proteome</keyword>